<dbReference type="STRING" id="119000.SAMN05661010_00146"/>
<dbReference type="PANTHER" id="PTHR37693:SF1">
    <property type="entry name" value="INTEGRAL MEMBRANE PROTEIN"/>
    <property type="match status" value="1"/>
</dbReference>
<feature type="transmembrane region" description="Helical" evidence="6">
    <location>
        <begin position="39"/>
        <end position="61"/>
    </location>
</feature>
<feature type="transmembrane region" description="Helical" evidence="6">
    <location>
        <begin position="306"/>
        <end position="325"/>
    </location>
</feature>
<gene>
    <name evidence="7" type="ORF">SAMN05661010_00146</name>
</gene>
<dbReference type="AlphaFoldDB" id="A0A1G9EWW0"/>
<evidence type="ECO:0008006" key="9">
    <source>
        <dbReference type="Google" id="ProtNLM"/>
    </source>
</evidence>
<name>A0A1G9EWW0_9GAMM</name>
<feature type="transmembrane region" description="Helical" evidence="6">
    <location>
        <begin position="218"/>
        <end position="238"/>
    </location>
</feature>
<proteinExistence type="predicted"/>
<organism evidence="7 8">
    <name type="scientific">Modicisalibacter muralis</name>
    <dbReference type="NCBI Taxonomy" id="119000"/>
    <lineage>
        <taxon>Bacteria</taxon>
        <taxon>Pseudomonadati</taxon>
        <taxon>Pseudomonadota</taxon>
        <taxon>Gammaproteobacteria</taxon>
        <taxon>Oceanospirillales</taxon>
        <taxon>Halomonadaceae</taxon>
        <taxon>Modicisalibacter</taxon>
    </lineage>
</organism>
<feature type="transmembrane region" description="Helical" evidence="6">
    <location>
        <begin position="145"/>
        <end position="168"/>
    </location>
</feature>
<dbReference type="EMBL" id="FNGI01000001">
    <property type="protein sequence ID" value="SDK80590.1"/>
    <property type="molecule type" value="Genomic_DNA"/>
</dbReference>
<evidence type="ECO:0000256" key="6">
    <source>
        <dbReference type="SAM" id="Phobius"/>
    </source>
</evidence>
<protein>
    <recommendedName>
        <fullName evidence="9">Lysylphosphatidylglycerol synthase TM region</fullName>
    </recommendedName>
</protein>
<dbReference type="RefSeq" id="WP_089724550.1">
    <property type="nucleotide sequence ID" value="NZ_FNGI01000001.1"/>
</dbReference>
<keyword evidence="3 6" id="KW-0812">Transmembrane</keyword>
<dbReference type="InterPro" id="IPR022791">
    <property type="entry name" value="L-PG_synthase/AglD"/>
</dbReference>
<accession>A0A1G9EWW0</accession>
<sequence>MPRSLWLLPVALVIAASIPLLLGGRGALRELGDFPTGQLVLMLGLIVVCWNLNALRLRLLLAGRSERLSQSRAVGVVMATEFAICATPGGSGGPLTLLGLLTRHGVRPTRGSAIFIADQLTDLTFFLAALIGVALYAVVEAIELNLGWLIGLPILLLGCGLLLLWLMLRHTSYLLRLSGGWLTRLRLGPTRRRRFAIIRRLLSFRRALIETLRLPRHILVLVFALCCGHWLLRYSVLYLAIDGLGESVDWAWTFVIQMLAMAAGQLSFLPGGAGGVELTSSALLMPLIGKHSAAAAVLIWRFVTYYFYLLVGAPVFLALVGRTVIRLLQRRHT</sequence>
<keyword evidence="4 6" id="KW-1133">Transmembrane helix</keyword>
<feature type="transmembrane region" description="Helical" evidence="6">
    <location>
        <begin position="120"/>
        <end position="139"/>
    </location>
</feature>
<dbReference type="OrthoDB" id="5559127at2"/>
<evidence type="ECO:0000256" key="4">
    <source>
        <dbReference type="ARBA" id="ARBA00022989"/>
    </source>
</evidence>
<keyword evidence="5 6" id="KW-0472">Membrane</keyword>
<evidence type="ECO:0000256" key="2">
    <source>
        <dbReference type="ARBA" id="ARBA00022475"/>
    </source>
</evidence>
<dbReference type="Proteomes" id="UP000198654">
    <property type="component" value="Unassembled WGS sequence"/>
</dbReference>
<dbReference type="PANTHER" id="PTHR37693">
    <property type="entry name" value="PHOSPHATIDYLGLYCEROL LYSYLTRANSFERASE"/>
    <property type="match status" value="1"/>
</dbReference>
<keyword evidence="8" id="KW-1185">Reference proteome</keyword>
<evidence type="ECO:0000256" key="3">
    <source>
        <dbReference type="ARBA" id="ARBA00022692"/>
    </source>
</evidence>
<dbReference type="NCBIfam" id="TIGR00374">
    <property type="entry name" value="flippase-like domain"/>
    <property type="match status" value="1"/>
</dbReference>
<dbReference type="Pfam" id="PF03706">
    <property type="entry name" value="LPG_synthase_TM"/>
    <property type="match status" value="1"/>
</dbReference>
<evidence type="ECO:0000313" key="7">
    <source>
        <dbReference type="EMBL" id="SDK80590.1"/>
    </source>
</evidence>
<evidence type="ECO:0000256" key="1">
    <source>
        <dbReference type="ARBA" id="ARBA00004651"/>
    </source>
</evidence>
<keyword evidence="2" id="KW-1003">Cell membrane</keyword>
<dbReference type="GO" id="GO:0005886">
    <property type="term" value="C:plasma membrane"/>
    <property type="evidence" value="ECO:0007669"/>
    <property type="project" value="UniProtKB-SubCell"/>
</dbReference>
<evidence type="ECO:0000313" key="8">
    <source>
        <dbReference type="Proteomes" id="UP000198654"/>
    </source>
</evidence>
<reference evidence="7 8" key="1">
    <citation type="submission" date="2016-10" db="EMBL/GenBank/DDBJ databases">
        <authorList>
            <person name="de Groot N.N."/>
        </authorList>
    </citation>
    <scope>NUCLEOTIDE SEQUENCE [LARGE SCALE GENOMIC DNA]</scope>
    <source>
        <strain evidence="7 8">DSM 14789</strain>
    </source>
</reference>
<comment type="subcellular location">
    <subcellularLocation>
        <location evidence="1">Cell membrane</location>
        <topology evidence="1">Multi-pass membrane protein</topology>
    </subcellularLocation>
</comment>
<evidence type="ECO:0000256" key="5">
    <source>
        <dbReference type="ARBA" id="ARBA00023136"/>
    </source>
</evidence>